<feature type="region of interest" description="Disordered" evidence="1">
    <location>
        <begin position="1"/>
        <end position="21"/>
    </location>
</feature>
<sequence>MTTTPEKQPARQRRIDSATPRRRWSDLHGDILRIIFRKLKDDSSSSSSDDNTDINTIYRCGNMANITITGHRPSADEETGVPVKSFVSTTTVVPVWEEPIHYPQIDNDIISYLVQLDGDLLLVGRQIGERESIEREETVGFVVYKWNEVEKNWSGLERIGNNAILLGKYSSISIPVVSSRGVAAKPIISAGYVKPNCIYFIDDAYSSTQTSDIPHHDTGVYDMTNHHIDWFSESWRIWESPVNWLRPRRIHSATPRRRWSDLPGDILRIIFRKLKDDSSSSSSDDNTDINTIYRCGSVCVSWRRVTREVLPQFLLLSNVVKLKRKNSLFPNRKIPDYFKNRKTLVLFNLYTKRRRRISLPQELKGRWFTGSSFGWLLTIAIESPHEMHLINPFSPDQKIQLPDATEFRFALHIKVEGALKLSRYNTGLRVITSTNPLDPNCIFVVTDGKDYNYWTPAFCRREDKYWTIINHLRGPCRDAIFYKDYFYFVDFDSKFVGVPVKSFVPITAVPVWQKPIHFHQIDNDMGYLVQLDGDLLLVGRQIGGRESKERKETVGFRVCKWNEVEKNWSGLERIGNNAILLGKYSSISIPVAPSRGVRVAASAGYVKPNCIYFIDDAYSSTHHDTGVYDMTNHHIDWFSGSWRIWKSPVNWLRPRFFVF</sequence>
<proteinExistence type="predicted"/>
<dbReference type="CDD" id="cd09917">
    <property type="entry name" value="F-box_SF"/>
    <property type="match status" value="1"/>
</dbReference>
<dbReference type="Proteomes" id="UP000827721">
    <property type="component" value="Unassembled WGS sequence"/>
</dbReference>
<name>A0ABQ8H2J0_9ROSI</name>
<evidence type="ECO:0000259" key="2">
    <source>
        <dbReference type="Pfam" id="PF03478"/>
    </source>
</evidence>
<evidence type="ECO:0000256" key="1">
    <source>
        <dbReference type="SAM" id="MobiDB-lite"/>
    </source>
</evidence>
<gene>
    <name evidence="3" type="ORF">JRO89_XS15G0166600</name>
</gene>
<dbReference type="Gene3D" id="1.20.1280.50">
    <property type="match status" value="1"/>
</dbReference>
<dbReference type="InterPro" id="IPR005174">
    <property type="entry name" value="KIB1-4_b-propeller"/>
</dbReference>
<dbReference type="PANTHER" id="PTHR44259">
    <property type="entry name" value="OS07G0183000 PROTEIN-RELATED"/>
    <property type="match status" value="1"/>
</dbReference>
<reference evidence="3 4" key="1">
    <citation type="submission" date="2021-02" db="EMBL/GenBank/DDBJ databases">
        <title>Plant Genome Project.</title>
        <authorList>
            <person name="Zhang R.-G."/>
        </authorList>
    </citation>
    <scope>NUCLEOTIDE SEQUENCE [LARGE SCALE GENOMIC DNA]</scope>
    <source>
        <tissue evidence="3">Leaves</tissue>
    </source>
</reference>
<keyword evidence="4" id="KW-1185">Reference proteome</keyword>
<dbReference type="Pfam" id="PF03478">
    <property type="entry name" value="Beta-prop_KIB1-4"/>
    <property type="match status" value="2"/>
</dbReference>
<comment type="caution">
    <text evidence="3">The sequence shown here is derived from an EMBL/GenBank/DDBJ whole genome shotgun (WGS) entry which is preliminary data.</text>
</comment>
<feature type="domain" description="KIB1-4 beta-propeller" evidence="2">
    <location>
        <begin position="95"/>
        <end position="222"/>
    </location>
</feature>
<dbReference type="InterPro" id="IPR050942">
    <property type="entry name" value="F-box_BR-signaling"/>
</dbReference>
<protein>
    <recommendedName>
        <fullName evidence="2">KIB1-4 beta-propeller domain-containing protein</fullName>
    </recommendedName>
</protein>
<evidence type="ECO:0000313" key="3">
    <source>
        <dbReference type="EMBL" id="KAH7544435.1"/>
    </source>
</evidence>
<organism evidence="3 4">
    <name type="scientific">Xanthoceras sorbifolium</name>
    <dbReference type="NCBI Taxonomy" id="99658"/>
    <lineage>
        <taxon>Eukaryota</taxon>
        <taxon>Viridiplantae</taxon>
        <taxon>Streptophyta</taxon>
        <taxon>Embryophyta</taxon>
        <taxon>Tracheophyta</taxon>
        <taxon>Spermatophyta</taxon>
        <taxon>Magnoliopsida</taxon>
        <taxon>eudicotyledons</taxon>
        <taxon>Gunneridae</taxon>
        <taxon>Pentapetalae</taxon>
        <taxon>rosids</taxon>
        <taxon>malvids</taxon>
        <taxon>Sapindales</taxon>
        <taxon>Sapindaceae</taxon>
        <taxon>Xanthoceroideae</taxon>
        <taxon>Xanthoceras</taxon>
    </lineage>
</organism>
<dbReference type="PANTHER" id="PTHR44259:SF15">
    <property type="entry name" value="F-BOX PROTEIN KIB2-RELATED"/>
    <property type="match status" value="1"/>
</dbReference>
<evidence type="ECO:0000313" key="4">
    <source>
        <dbReference type="Proteomes" id="UP000827721"/>
    </source>
</evidence>
<feature type="domain" description="KIB1-4 beta-propeller" evidence="2">
    <location>
        <begin position="346"/>
        <end position="629"/>
    </location>
</feature>
<dbReference type="EMBL" id="JAFEMO010000015">
    <property type="protein sequence ID" value="KAH7544435.1"/>
    <property type="molecule type" value="Genomic_DNA"/>
</dbReference>
<accession>A0ABQ8H2J0</accession>